<dbReference type="SUPFAM" id="SSF46785">
    <property type="entry name" value="Winged helix' DNA-binding domain"/>
    <property type="match status" value="1"/>
</dbReference>
<dbReference type="Proteomes" id="UP001324270">
    <property type="component" value="Unassembled WGS sequence"/>
</dbReference>
<dbReference type="InterPro" id="IPR036390">
    <property type="entry name" value="WH_DNA-bd_sf"/>
</dbReference>
<comment type="caution">
    <text evidence="2">The sequence shown here is derived from an EMBL/GenBank/DDBJ whole genome shotgun (WGS) entry which is preliminary data.</text>
</comment>
<sequence length="81" mass="9807">MQQTKQRLRSELPKIYSQDLLSNLFKNPYTKIEFLEKDLNISYQTARKYLETLTEEGFLHKIQKWKSSYYINVSLLNVFIK</sequence>
<feature type="domain" description="Adenylyltransferase SoFic-like C-terminal" evidence="1">
    <location>
        <begin position="1"/>
        <end position="75"/>
    </location>
</feature>
<proteinExistence type="predicted"/>
<organism evidence="2 3">
    <name type="scientific">Capnocytophaga gingivalis</name>
    <dbReference type="NCBI Taxonomy" id="1017"/>
    <lineage>
        <taxon>Bacteria</taxon>
        <taxon>Pseudomonadati</taxon>
        <taxon>Bacteroidota</taxon>
        <taxon>Flavobacteriia</taxon>
        <taxon>Flavobacteriales</taxon>
        <taxon>Flavobacteriaceae</taxon>
        <taxon>Capnocytophaga</taxon>
    </lineage>
</organism>
<evidence type="ECO:0000259" key="1">
    <source>
        <dbReference type="Pfam" id="PF21248"/>
    </source>
</evidence>
<reference evidence="2 3" key="1">
    <citation type="submission" date="2023-12" db="EMBL/GenBank/DDBJ databases">
        <title>Genomic sequences of Capnocytophaga and Parvimonas strains.</title>
        <authorList>
            <person name="Watt R.M."/>
            <person name="Wang M."/>
            <person name="Yang T."/>
            <person name="Tong W.M."/>
        </authorList>
    </citation>
    <scope>NUCLEOTIDE SEQUENCE [LARGE SCALE GENOMIC DNA]</scope>
    <source>
        <strain evidence="2 3">CCUG 13156</strain>
    </source>
</reference>
<dbReference type="RefSeq" id="WP_323980217.1">
    <property type="nucleotide sequence ID" value="NZ_JAYKBV010000027.1"/>
</dbReference>
<gene>
    <name evidence="2" type="ORF">VJJ49_13440</name>
</gene>
<protein>
    <submittedName>
        <fullName evidence="2">HTH domain-containing protein</fullName>
    </submittedName>
</protein>
<name>A0ABU5YD24_9FLAO</name>
<dbReference type="Pfam" id="PF21248">
    <property type="entry name" value="SoFic-like_C"/>
    <property type="match status" value="1"/>
</dbReference>
<dbReference type="Gene3D" id="1.10.10.10">
    <property type="entry name" value="Winged helix-like DNA-binding domain superfamily/Winged helix DNA-binding domain"/>
    <property type="match status" value="1"/>
</dbReference>
<dbReference type="InterPro" id="IPR036388">
    <property type="entry name" value="WH-like_DNA-bd_sf"/>
</dbReference>
<evidence type="ECO:0000313" key="2">
    <source>
        <dbReference type="EMBL" id="MEB3041681.1"/>
    </source>
</evidence>
<accession>A0ABU5YD24</accession>
<dbReference type="EMBL" id="JAYKBV010000027">
    <property type="protein sequence ID" value="MEB3041681.1"/>
    <property type="molecule type" value="Genomic_DNA"/>
</dbReference>
<keyword evidence="3" id="KW-1185">Reference proteome</keyword>
<dbReference type="InterPro" id="IPR048770">
    <property type="entry name" value="SoFic-like_C"/>
</dbReference>
<evidence type="ECO:0000313" key="3">
    <source>
        <dbReference type="Proteomes" id="UP001324270"/>
    </source>
</evidence>